<gene>
    <name evidence="2" type="ORF">CNYM01_05676</name>
</gene>
<evidence type="ECO:0000313" key="2">
    <source>
        <dbReference type="EMBL" id="KXH63225.1"/>
    </source>
</evidence>
<dbReference type="Proteomes" id="UP000070054">
    <property type="component" value="Unassembled WGS sequence"/>
</dbReference>
<proteinExistence type="predicted"/>
<reference evidence="2 3" key="1">
    <citation type="submission" date="2014-02" db="EMBL/GenBank/DDBJ databases">
        <title>The genome sequence of Colletotrichum nymphaeae SA-01.</title>
        <authorList>
            <person name="Baroncelli R."/>
            <person name="Thon M.R."/>
        </authorList>
    </citation>
    <scope>NUCLEOTIDE SEQUENCE [LARGE SCALE GENOMIC DNA]</scope>
    <source>
        <strain evidence="2 3">SA-01</strain>
    </source>
</reference>
<dbReference type="EMBL" id="JEMN01000217">
    <property type="protein sequence ID" value="KXH63225.1"/>
    <property type="molecule type" value="Genomic_DNA"/>
</dbReference>
<evidence type="ECO:0000256" key="1">
    <source>
        <dbReference type="SAM" id="MobiDB-lite"/>
    </source>
</evidence>
<comment type="caution">
    <text evidence="2">The sequence shown here is derived from an EMBL/GenBank/DDBJ whole genome shotgun (WGS) entry which is preliminary data.</text>
</comment>
<evidence type="ECO:0000313" key="3">
    <source>
        <dbReference type="Proteomes" id="UP000070054"/>
    </source>
</evidence>
<organism evidence="2 3">
    <name type="scientific">Colletotrichum nymphaeae SA-01</name>
    <dbReference type="NCBI Taxonomy" id="1460502"/>
    <lineage>
        <taxon>Eukaryota</taxon>
        <taxon>Fungi</taxon>
        <taxon>Dikarya</taxon>
        <taxon>Ascomycota</taxon>
        <taxon>Pezizomycotina</taxon>
        <taxon>Sordariomycetes</taxon>
        <taxon>Hypocreomycetidae</taxon>
        <taxon>Glomerellales</taxon>
        <taxon>Glomerellaceae</taxon>
        <taxon>Colletotrichum</taxon>
        <taxon>Colletotrichum acutatum species complex</taxon>
    </lineage>
</organism>
<accession>A0A135US32</accession>
<feature type="region of interest" description="Disordered" evidence="1">
    <location>
        <begin position="1"/>
        <end position="55"/>
    </location>
</feature>
<protein>
    <submittedName>
        <fullName evidence="2">Uncharacterized protein</fullName>
    </submittedName>
</protein>
<dbReference type="AlphaFoldDB" id="A0A135US32"/>
<sequence length="249" mass="27596">MTEPDNSWPNQVDDTTEEVTAVDVSTGSTSSTSKENLDHKMHPQGEVDFTTSANSPTSQRLLMGLWLVSASRGVEPQGDDGIERFARQKEVAYRLLAKVTAERQAEVDEGSVTRANGWIPGAHWTTSQGRTTDRHHPWTSLTTEKTIEVIQAFSGTPAWDKGRTRSRQQHGTNMSANRWSIALRRSKGSGDGTGTANVAICWPGEIKRIGTHIRASVRIGRLPEPVTPHIWNASRVENRFCRLCSEVQH</sequence>
<keyword evidence="3" id="KW-1185">Reference proteome</keyword>
<feature type="compositionally biased region" description="Polar residues" evidence="1">
    <location>
        <begin position="1"/>
        <end position="13"/>
    </location>
</feature>
<name>A0A135US32_9PEZI</name>
<feature type="compositionally biased region" description="Basic and acidic residues" evidence="1">
    <location>
        <begin position="35"/>
        <end position="45"/>
    </location>
</feature>